<dbReference type="EMBL" id="AFPU01000001">
    <property type="protein sequence ID" value="EGP92854.1"/>
    <property type="molecule type" value="Genomic_DNA"/>
</dbReference>
<gene>
    <name evidence="2" type="ORF">MY1_0067</name>
</gene>
<proteinExistence type="predicted"/>
<dbReference type="OrthoDB" id="379184at2157"/>
<sequence>MKLKILAIGDSTSNIYLMKKFARNVEVHLIDFPKKGVDKTTTGKDGIEYFDSLLISKQVERIKKIKDKYDLCIAVPWAGARIAYLAGINYIMYFVGGDITSPPFAKENKNYNFFEKNFYKKILDNAITCIAPMDEYYTPLKKYRKDAIRLDRIFVDTELFNENIQPIEFKKEKFTFLSAQRFGLEKGMDKIWKAIDLCKSDFEVLQVKWFIEDTTTEEFDELSSINKKLINEKSDRIRFIPLIKRDELGRYFVGADAVMGQMRAGVQGGIEREAAFCKKPVICYTDPKKPNIVDGKEIIPPFLPKSNEPQEIADIIDKIVESKQFREDLAQKEYEYVKKISDPELVSKDWENIFVKVLEKNKVLDRKLSILDRLMSFIILKIEKIYIKKFREKNISTWGKEEYDRLIRD</sequence>
<reference evidence="2 3" key="1">
    <citation type="journal article" date="2011" name="J. Bacteriol.">
        <title>Genome Sequence of an Ammonia-Oxidizing Soil Archaeon, "Candidatus Nitrosoarchaeum koreensis" MY1.</title>
        <authorList>
            <person name="Kim B.K."/>
            <person name="Jung M.Y."/>
            <person name="Yu D.S."/>
            <person name="Park S.J."/>
            <person name="Oh T.K."/>
            <person name="Rhee S.K."/>
            <person name="Kim J.F."/>
        </authorList>
    </citation>
    <scope>NUCLEOTIDE SEQUENCE [LARGE SCALE GENOMIC DNA]</scope>
    <source>
        <strain evidence="2 3">MY1</strain>
    </source>
</reference>
<dbReference type="InterPro" id="IPR001296">
    <property type="entry name" value="Glyco_trans_1"/>
</dbReference>
<dbReference type="AlphaFoldDB" id="F9CY76"/>
<organism evidence="2 3">
    <name type="scientific">Nitrosarchaeum koreense MY1</name>
    <dbReference type="NCBI Taxonomy" id="1001994"/>
    <lineage>
        <taxon>Archaea</taxon>
        <taxon>Nitrososphaerota</taxon>
        <taxon>Nitrososphaeria</taxon>
        <taxon>Nitrosopumilales</taxon>
        <taxon>Nitrosopumilaceae</taxon>
        <taxon>Nitrosarchaeum</taxon>
    </lineage>
</organism>
<dbReference type="GO" id="GO:0016757">
    <property type="term" value="F:glycosyltransferase activity"/>
    <property type="evidence" value="ECO:0007669"/>
    <property type="project" value="InterPro"/>
</dbReference>
<dbReference type="Pfam" id="PF00534">
    <property type="entry name" value="Glycos_transf_1"/>
    <property type="match status" value="1"/>
</dbReference>
<keyword evidence="3" id="KW-1185">Reference proteome</keyword>
<dbReference type="Gene3D" id="3.40.50.2000">
    <property type="entry name" value="Glycogen Phosphorylase B"/>
    <property type="match status" value="2"/>
</dbReference>
<evidence type="ECO:0000259" key="1">
    <source>
        <dbReference type="Pfam" id="PF00534"/>
    </source>
</evidence>
<evidence type="ECO:0000313" key="3">
    <source>
        <dbReference type="Proteomes" id="UP000004440"/>
    </source>
</evidence>
<dbReference type="SUPFAM" id="SSF53756">
    <property type="entry name" value="UDP-Glycosyltransferase/glycogen phosphorylase"/>
    <property type="match status" value="1"/>
</dbReference>
<dbReference type="RefSeq" id="WP_007549437.1">
    <property type="nucleotide sequence ID" value="NZ_AFPU01000001.1"/>
</dbReference>
<feature type="domain" description="Glycosyl transferase family 1" evidence="1">
    <location>
        <begin position="162"/>
        <end position="334"/>
    </location>
</feature>
<dbReference type="Proteomes" id="UP000004440">
    <property type="component" value="Unassembled WGS sequence"/>
</dbReference>
<evidence type="ECO:0000313" key="2">
    <source>
        <dbReference type="EMBL" id="EGP92854.1"/>
    </source>
</evidence>
<accession>F9CY76</accession>
<dbReference type="STRING" id="1001994.MY1_0067"/>
<name>F9CY76_9ARCH</name>
<protein>
    <submittedName>
        <fullName evidence="2">Putative glycosyl transferases group 1</fullName>
    </submittedName>
</protein>
<keyword evidence="2" id="KW-0808">Transferase</keyword>
<comment type="caution">
    <text evidence="2">The sequence shown here is derived from an EMBL/GenBank/DDBJ whole genome shotgun (WGS) entry which is preliminary data.</text>
</comment>